<keyword evidence="3" id="KW-0347">Helicase</keyword>
<dbReference type="SUPFAM" id="SSF53098">
    <property type="entry name" value="Ribonuclease H-like"/>
    <property type="match status" value="1"/>
</dbReference>
<gene>
    <name evidence="7" type="ORF">BN977_01372</name>
</gene>
<evidence type="ECO:0000313" key="7">
    <source>
        <dbReference type="EMBL" id="CDO06579.1"/>
    </source>
</evidence>
<dbReference type="Proteomes" id="UP000028870">
    <property type="component" value="Unassembled WGS sequence"/>
</dbReference>
<dbReference type="SUPFAM" id="SSF52540">
    <property type="entry name" value="P-loop containing nucleoside triphosphate hydrolases"/>
    <property type="match status" value="1"/>
</dbReference>
<dbReference type="GO" id="GO:0016787">
    <property type="term" value="F:hydrolase activity"/>
    <property type="evidence" value="ECO:0007669"/>
    <property type="project" value="UniProtKB-KW"/>
</dbReference>
<evidence type="ECO:0000256" key="4">
    <source>
        <dbReference type="ARBA" id="ARBA00022840"/>
    </source>
</evidence>
<dbReference type="eggNOG" id="COG1112">
    <property type="taxonomic scope" value="Bacteria"/>
</dbReference>
<protein>
    <submittedName>
        <fullName evidence="7">RecB family nuclease</fullName>
    </submittedName>
</protein>
<dbReference type="eggNOG" id="COG2251">
    <property type="taxonomic scope" value="Bacteria"/>
</dbReference>
<dbReference type="OrthoDB" id="9757917at2"/>
<evidence type="ECO:0000256" key="3">
    <source>
        <dbReference type="ARBA" id="ARBA00022806"/>
    </source>
</evidence>
<dbReference type="InterPro" id="IPR019993">
    <property type="entry name" value="RecB_nuclease_TM0106_put"/>
</dbReference>
<sequence>MFVAGDRVIYSASDLAAAARCEYALLRSFDAQLGRGPKVSSSDELLARTAALGHDHEQRHLEELRADGTVTVIGRPPYTLAGLTAAAEQTMAAVNRRSPAIYQAAMFDGRFAGFADFLQFEAGRYRLRDTKLSRSVKVEALLQLAAYADTLAAAGVPVAPEVELVLGDGAVTRYQVDELLPVYRPRRAALQRLLDEHLAADRPVSWADERVRACFRCPECEQQVRATDDLLLVAGMRTSQRARLIDAGITTVRDLAAHTGPVPELANRTVTALTAQARLQIAERVDGKPPFEVVDAQPLMLLPDPDKGDLFFDFEGDPLWTVNGRDWGLEYLWGVLTVTDEFTPYWAHDRGEERQALVNFLAMVRKRMKRYPKMHIYHYAAYEKSTLLRLAGRYGVGENEVDDLLRNGVLVDLYPLVRKSIRVGTESYSIKYLEPLYMGGELRDGEVTNAADSITQYARYCALRDDGQPDEAALVLKEIEDYNRYDCRSTRRLRDWLMARAIESEVPPRGPQPVHALGADATAAVTDGLDRALAKFAGDGIEERTAEQTAVAMIAAARGFHKREDKPFWWAHFDRVNNPVDEWADNSGVFVADRAEVVNDWHQPPKARKPQRHVLLTGELANGDLGTDMYALYDPPAPAGLADDPDRRAFGSATVLECDDPEVPTQVLICEREPKGAGPFDQMPFALTPGPPINTKPLQESIAATAAQVAAGLPDLPADAVTDILLRRAPRIVGGGPLPRTGDVAADMTAALLALDCSYLAVHGPPGTGKTFTSAQVIARLVNGHGWRIGVVAQSHAVVENLFRDVMAAGVDGTRVGKKMNTVNAGWTTLTNPEFAGFIADNDGCVVGGTGWDFANANKIPRLALDLLVIEEAGQYSLANTIAVAPAARNLMLLGDPQQLPQVSQGTHPEPVDESALGWLVDGHHTLPPERGYFLDCSFRMHPAVCGPVSRLSYDGRLQAREDVSGARHLDGVAPGVQVLTVAHDGNSTDSPEEAEAIVSRITALLGTAWTDEHGTVALEQQHVLVVTPYNAQVVTLRRALDAAGLPGVEVGTVDKFQGRQAPVVFVSMATSSADEAPRGVSFLFNRNRLNVAVSRAKHTAFIVRSALLTDYLPATPDRLTELGAFLALTGG</sequence>
<accession>W9ALK9</accession>
<dbReference type="Gene3D" id="3.40.50.300">
    <property type="entry name" value="P-loop containing nucleotide triphosphate hydrolases"/>
    <property type="match status" value="2"/>
</dbReference>
<dbReference type="GO" id="GO:0043139">
    <property type="term" value="F:5'-3' DNA helicase activity"/>
    <property type="evidence" value="ECO:0007669"/>
    <property type="project" value="TreeGrafter"/>
</dbReference>
<dbReference type="Pfam" id="PF13482">
    <property type="entry name" value="RNase_H_2"/>
    <property type="match status" value="1"/>
</dbReference>
<dbReference type="AlphaFoldDB" id="W9ALK9"/>
<keyword evidence="4" id="KW-0067">ATP-binding</keyword>
<evidence type="ECO:0000313" key="8">
    <source>
        <dbReference type="Proteomes" id="UP000028870"/>
    </source>
</evidence>
<reference evidence="7" key="2">
    <citation type="submission" date="2014-03" db="EMBL/GenBank/DDBJ databases">
        <authorList>
            <person name="Urmite Genomes"/>
        </authorList>
    </citation>
    <scope>NUCLEOTIDE SEQUENCE</scope>
    <source>
        <strain evidence="7">DSM 44829</strain>
    </source>
</reference>
<organism evidence="7 8">
    <name type="scientific">Mycolicibacterium cosmeticum</name>
    <dbReference type="NCBI Taxonomy" id="258533"/>
    <lineage>
        <taxon>Bacteria</taxon>
        <taxon>Bacillati</taxon>
        <taxon>Actinomycetota</taxon>
        <taxon>Actinomycetes</taxon>
        <taxon>Mycobacteriales</taxon>
        <taxon>Mycobacteriaceae</taxon>
        <taxon>Mycolicibacterium</taxon>
    </lineage>
</organism>
<dbReference type="Pfam" id="PF13604">
    <property type="entry name" value="AAA_30"/>
    <property type="match status" value="1"/>
</dbReference>
<evidence type="ECO:0000259" key="6">
    <source>
        <dbReference type="Pfam" id="PF13482"/>
    </source>
</evidence>
<keyword evidence="8" id="KW-1185">Reference proteome</keyword>
<dbReference type="EMBL" id="CCBB010000001">
    <property type="protein sequence ID" value="CDO06579.1"/>
    <property type="molecule type" value="Genomic_DNA"/>
</dbReference>
<dbReference type="InterPro" id="IPR027417">
    <property type="entry name" value="P-loop_NTPase"/>
</dbReference>
<dbReference type="RefSeq" id="WP_036396811.1">
    <property type="nucleotide sequence ID" value="NZ_CCBB010000001.1"/>
</dbReference>
<dbReference type="GO" id="GO:0005524">
    <property type="term" value="F:ATP binding"/>
    <property type="evidence" value="ECO:0007669"/>
    <property type="project" value="UniProtKB-KW"/>
</dbReference>
<proteinExistence type="predicted"/>
<dbReference type="InterPro" id="IPR038720">
    <property type="entry name" value="YprB_RNase_H-like_dom"/>
</dbReference>
<dbReference type="NCBIfam" id="TIGR03491">
    <property type="entry name" value="TM0106 family RecB-like putative nuclease"/>
    <property type="match status" value="1"/>
</dbReference>
<feature type="domain" description="YprB ribonuclease H-like" evidence="6">
    <location>
        <begin position="310"/>
        <end position="497"/>
    </location>
</feature>
<reference evidence="7" key="1">
    <citation type="submission" date="2014-03" db="EMBL/GenBank/DDBJ databases">
        <title>Draft Genome Sequence of Mycobacterium cosmeticum DSM 44829.</title>
        <authorList>
            <person name="Croce O."/>
            <person name="Robert C."/>
            <person name="Raoult D."/>
            <person name="Drancourt M."/>
        </authorList>
    </citation>
    <scope>NUCLEOTIDE SEQUENCE [LARGE SCALE GENOMIC DNA]</scope>
    <source>
        <strain evidence="7">DSM 44829</strain>
    </source>
</reference>
<name>W9ALK9_MYCCO</name>
<dbReference type="InterPro" id="IPR012337">
    <property type="entry name" value="RNaseH-like_sf"/>
</dbReference>
<feature type="domain" description="DNA2/NAM7 helicase-like C-terminal" evidence="5">
    <location>
        <begin position="929"/>
        <end position="1104"/>
    </location>
</feature>
<evidence type="ECO:0000259" key="5">
    <source>
        <dbReference type="Pfam" id="PF13087"/>
    </source>
</evidence>
<dbReference type="CDD" id="cd18808">
    <property type="entry name" value="SF1_C_Upf1"/>
    <property type="match status" value="1"/>
</dbReference>
<evidence type="ECO:0000256" key="2">
    <source>
        <dbReference type="ARBA" id="ARBA00022801"/>
    </source>
</evidence>
<dbReference type="PANTHER" id="PTHR43788:SF8">
    <property type="entry name" value="DNA-BINDING PROTEIN SMUBP-2"/>
    <property type="match status" value="1"/>
</dbReference>
<dbReference type="Pfam" id="PF13087">
    <property type="entry name" value="AAA_12"/>
    <property type="match status" value="1"/>
</dbReference>
<comment type="caution">
    <text evidence="7">The sequence shown here is derived from an EMBL/GenBank/DDBJ whole genome shotgun (WGS) entry which is preliminary data.</text>
</comment>
<keyword evidence="1" id="KW-0547">Nucleotide-binding</keyword>
<evidence type="ECO:0000256" key="1">
    <source>
        <dbReference type="ARBA" id="ARBA00022741"/>
    </source>
</evidence>
<dbReference type="InterPro" id="IPR047187">
    <property type="entry name" value="SF1_C_Upf1"/>
</dbReference>
<dbReference type="InterPro" id="IPR050534">
    <property type="entry name" value="Coronavir_polyprotein_1ab"/>
</dbReference>
<dbReference type="InterPro" id="IPR041679">
    <property type="entry name" value="DNA2/NAM7-like_C"/>
</dbReference>
<dbReference type="PANTHER" id="PTHR43788">
    <property type="entry name" value="DNA2/NAM7 HELICASE FAMILY MEMBER"/>
    <property type="match status" value="1"/>
</dbReference>
<keyword evidence="2" id="KW-0378">Hydrolase</keyword>
<dbReference type="STRING" id="258533.BN977_01372"/>
<dbReference type="CDD" id="cd17934">
    <property type="entry name" value="DEXXQc_Upf1-like"/>
    <property type="match status" value="1"/>
</dbReference>